<keyword evidence="3" id="KW-0812">Transmembrane</keyword>
<dbReference type="Pfam" id="PF08269">
    <property type="entry name" value="dCache_2"/>
    <property type="match status" value="1"/>
</dbReference>
<keyword evidence="6" id="KW-0732">Signal</keyword>
<evidence type="ECO:0000313" key="8">
    <source>
        <dbReference type="EMBL" id="QTA80056.1"/>
    </source>
</evidence>
<dbReference type="EMBL" id="CP061799">
    <property type="protein sequence ID" value="QTA80056.1"/>
    <property type="molecule type" value="Genomic_DNA"/>
</dbReference>
<evidence type="ECO:0000256" key="6">
    <source>
        <dbReference type="SAM" id="SignalP"/>
    </source>
</evidence>
<feature type="chain" id="PRO_5037929885" evidence="6">
    <location>
        <begin position="25"/>
        <end position="167"/>
    </location>
</feature>
<keyword evidence="2" id="KW-1003">Cell membrane</keyword>
<evidence type="ECO:0000313" key="9">
    <source>
        <dbReference type="Proteomes" id="UP000663720"/>
    </source>
</evidence>
<dbReference type="InterPro" id="IPR033480">
    <property type="entry name" value="sCache_2"/>
</dbReference>
<dbReference type="RefSeq" id="WP_207691733.1">
    <property type="nucleotide sequence ID" value="NZ_CP061799.1"/>
</dbReference>
<evidence type="ECO:0000256" key="5">
    <source>
        <dbReference type="ARBA" id="ARBA00023136"/>
    </source>
</evidence>
<gene>
    <name evidence="8" type="ORF">dnl_23420</name>
</gene>
<evidence type="ECO:0000256" key="3">
    <source>
        <dbReference type="ARBA" id="ARBA00022692"/>
    </source>
</evidence>
<keyword evidence="5" id="KW-0472">Membrane</keyword>
<evidence type="ECO:0000259" key="7">
    <source>
        <dbReference type="SMART" id="SM01049"/>
    </source>
</evidence>
<evidence type="ECO:0000256" key="4">
    <source>
        <dbReference type="ARBA" id="ARBA00022989"/>
    </source>
</evidence>
<dbReference type="SMART" id="SM01049">
    <property type="entry name" value="Cache_2"/>
    <property type="match status" value="1"/>
</dbReference>
<dbReference type="InterPro" id="IPR004010">
    <property type="entry name" value="Double_Cache_2"/>
</dbReference>
<evidence type="ECO:0000256" key="2">
    <source>
        <dbReference type="ARBA" id="ARBA00022475"/>
    </source>
</evidence>
<keyword evidence="4" id="KW-1133">Transmembrane helix</keyword>
<evidence type="ECO:0000256" key="1">
    <source>
        <dbReference type="ARBA" id="ARBA00004651"/>
    </source>
</evidence>
<dbReference type="Gene3D" id="3.30.450.20">
    <property type="entry name" value="PAS domain"/>
    <property type="match status" value="1"/>
</dbReference>
<feature type="domain" description="Single Cache" evidence="7">
    <location>
        <begin position="19"/>
        <end position="106"/>
    </location>
</feature>
<name>A0A975B766_9BACT</name>
<reference evidence="8" key="1">
    <citation type="journal article" date="2021" name="Microb. Physiol.">
        <title>Proteogenomic Insights into the Physiology of Marine, Sulfate-Reducing, Filamentous Desulfonema limicola and Desulfonema magnum.</title>
        <authorList>
            <person name="Schnaars V."/>
            <person name="Wohlbrand L."/>
            <person name="Scheve S."/>
            <person name="Hinrichs C."/>
            <person name="Reinhardt R."/>
            <person name="Rabus R."/>
        </authorList>
    </citation>
    <scope>NUCLEOTIDE SEQUENCE</scope>
    <source>
        <strain evidence="8">5ac10</strain>
    </source>
</reference>
<protein>
    <submittedName>
        <fullName evidence="8">Single Cache domain-containing protein</fullName>
    </submittedName>
</protein>
<sequence>MKKTKIIVLTALFLLPFKLIEVHAQEKATPQEVIQKVKEASEFLSKAGEEGLKEFMDKNGRWVWKDTYIFIMYCKALTVTAHPIKPKLIGKNLMGLKDVTGKLFFAEFCKAEGNPKGLWVEYMWQKVDEKMPSRKISFLMQVPGTDYQAAAGIYDETISLEELNRLK</sequence>
<dbReference type="GO" id="GO:0005886">
    <property type="term" value="C:plasma membrane"/>
    <property type="evidence" value="ECO:0007669"/>
    <property type="project" value="UniProtKB-SubCell"/>
</dbReference>
<feature type="signal peptide" evidence="6">
    <location>
        <begin position="1"/>
        <end position="24"/>
    </location>
</feature>
<dbReference type="KEGG" id="dli:dnl_23420"/>
<proteinExistence type="predicted"/>
<comment type="subcellular location">
    <subcellularLocation>
        <location evidence="1">Cell membrane</location>
        <topology evidence="1">Multi-pass membrane protein</topology>
    </subcellularLocation>
</comment>
<accession>A0A975B766</accession>
<keyword evidence="9" id="KW-1185">Reference proteome</keyword>
<organism evidence="8 9">
    <name type="scientific">Desulfonema limicola</name>
    <dbReference type="NCBI Taxonomy" id="45656"/>
    <lineage>
        <taxon>Bacteria</taxon>
        <taxon>Pseudomonadati</taxon>
        <taxon>Thermodesulfobacteriota</taxon>
        <taxon>Desulfobacteria</taxon>
        <taxon>Desulfobacterales</taxon>
        <taxon>Desulfococcaceae</taxon>
        <taxon>Desulfonema</taxon>
    </lineage>
</organism>
<dbReference type="Proteomes" id="UP000663720">
    <property type="component" value="Chromosome"/>
</dbReference>
<dbReference type="AlphaFoldDB" id="A0A975B766"/>